<dbReference type="PANTHER" id="PTHR21445">
    <property type="entry name" value="ENDONUCLEASE IV ENDODEOXYRIBONUCLEASE IV"/>
    <property type="match status" value="1"/>
</dbReference>
<comment type="function">
    <text evidence="9">Endonuclease IV plays a role in DNA repair. It cleaves phosphodiester bonds at apurinic or apyrimidinic (AP) sites, generating a 3'-hydroxyl group and a 5'-terminal sugar phosphate.</text>
</comment>
<feature type="binding site" evidence="9">
    <location>
        <position position="177"/>
    </location>
    <ligand>
        <name>Zn(2+)</name>
        <dbReference type="ChEBI" id="CHEBI:29105"/>
        <label>2</label>
    </ligand>
</feature>
<evidence type="ECO:0000259" key="10">
    <source>
        <dbReference type="Pfam" id="PF01261"/>
    </source>
</evidence>
<reference evidence="11 12" key="2">
    <citation type="submission" date="2015-01" db="EMBL/GenBank/DDBJ databases">
        <title>Complete genome sequence of Pyrinomonas methylaliphatogenes type strain K22T.</title>
        <authorList>
            <person name="Lee K.C.Y."/>
            <person name="Power J.F."/>
            <person name="Dunfield P.F."/>
            <person name="Morgan X.C."/>
            <person name="Huttenhower C."/>
            <person name="Stott M.B."/>
        </authorList>
    </citation>
    <scope>NUCLEOTIDE SEQUENCE [LARGE SCALE GENOMIC DNA]</scope>
    <source>
        <strain evidence="11 12">K22</strain>
    </source>
</reference>
<dbReference type="EMBL" id="CBXV010000002">
    <property type="protein sequence ID" value="CDM64351.1"/>
    <property type="molecule type" value="Genomic_DNA"/>
</dbReference>
<proteinExistence type="inferred from homology"/>
<dbReference type="InterPro" id="IPR018246">
    <property type="entry name" value="AP_endonuc_F2_Zn_BS"/>
</dbReference>
<dbReference type="Pfam" id="PF01261">
    <property type="entry name" value="AP_endonuc_2"/>
    <property type="match status" value="1"/>
</dbReference>
<evidence type="ECO:0000256" key="1">
    <source>
        <dbReference type="ARBA" id="ARBA00005340"/>
    </source>
</evidence>
<protein>
    <recommendedName>
        <fullName evidence="9">Probable endonuclease 4</fullName>
        <ecNumber evidence="9">3.1.21.2</ecNumber>
    </recommendedName>
    <alternativeName>
        <fullName evidence="9">Endodeoxyribonuclease IV</fullName>
    </alternativeName>
    <alternativeName>
        <fullName evidence="9">Endonuclease IV</fullName>
    </alternativeName>
</protein>
<evidence type="ECO:0000256" key="8">
    <source>
        <dbReference type="ARBA" id="ARBA00023204"/>
    </source>
</evidence>
<dbReference type="STRING" id="454194.PYK22_00344"/>
<evidence type="ECO:0000256" key="6">
    <source>
        <dbReference type="ARBA" id="ARBA00022801"/>
    </source>
</evidence>
<dbReference type="PROSITE" id="PS00731">
    <property type="entry name" value="AP_NUCLEASE_F2_3"/>
    <property type="match status" value="1"/>
</dbReference>
<dbReference type="InterPro" id="IPR036237">
    <property type="entry name" value="Xyl_isomerase-like_sf"/>
</dbReference>
<dbReference type="AlphaFoldDB" id="A0A0B6WTI5"/>
<dbReference type="CDD" id="cd00019">
    <property type="entry name" value="AP2Ec"/>
    <property type="match status" value="1"/>
</dbReference>
<dbReference type="InterPro" id="IPR013022">
    <property type="entry name" value="Xyl_isomerase-like_TIM-brl"/>
</dbReference>
<evidence type="ECO:0000256" key="9">
    <source>
        <dbReference type="HAMAP-Rule" id="MF_00152"/>
    </source>
</evidence>
<dbReference type="Gene3D" id="3.20.20.150">
    <property type="entry name" value="Divalent-metal-dependent TIM barrel enzymes"/>
    <property type="match status" value="1"/>
</dbReference>
<evidence type="ECO:0000256" key="7">
    <source>
        <dbReference type="ARBA" id="ARBA00022833"/>
    </source>
</evidence>
<dbReference type="OrthoDB" id="9805666at2"/>
<feature type="binding site" evidence="9">
    <location>
        <position position="67"/>
    </location>
    <ligand>
        <name>Zn(2+)</name>
        <dbReference type="ChEBI" id="CHEBI:29105"/>
        <label>1</label>
    </ligand>
</feature>
<dbReference type="GO" id="GO:0006284">
    <property type="term" value="P:base-excision repair"/>
    <property type="evidence" value="ECO:0007669"/>
    <property type="project" value="TreeGrafter"/>
</dbReference>
<sequence length="287" mass="31503">MPRIGFHAPIAGGLHKALLRAQELGCTAVQIFSRNPRGWTARPLSAEEVALFHQTREETGIDPVVIHANYLINLAATDDAVRDRSIAAFREEVERGILLGADYIVVHPGSARGAREEDGIETCAASLRAACQGLKLGSLRILVENTAGQGDCIGHRFEHLHRIIELCPELELGACFDTAHAFAAGYELRDERGLKQTMRELERAVGTKNVPVVHFNDSKAPFASRVDRHWHIGEGQIGAEAMRRIACERKFRNAAFLIETPQDGPEDDARNLGALRSFICDGKARSA</sequence>
<feature type="binding site" evidence="9">
    <location>
        <position position="229"/>
    </location>
    <ligand>
        <name>Zn(2+)</name>
        <dbReference type="ChEBI" id="CHEBI:29105"/>
        <label>3</label>
    </ligand>
</feature>
<keyword evidence="4 9" id="KW-0255">Endonuclease</keyword>
<feature type="binding site" evidence="9">
    <location>
        <position position="227"/>
    </location>
    <ligand>
        <name>Zn(2+)</name>
        <dbReference type="ChEBI" id="CHEBI:29105"/>
        <label>3</label>
    </ligand>
</feature>
<evidence type="ECO:0000256" key="4">
    <source>
        <dbReference type="ARBA" id="ARBA00022759"/>
    </source>
</evidence>
<dbReference type="PROSITE" id="PS51432">
    <property type="entry name" value="AP_NUCLEASE_F2_4"/>
    <property type="match status" value="1"/>
</dbReference>
<comment type="catalytic activity">
    <reaction evidence="9">
        <text>Endonucleolytic cleavage to 5'-phosphooligonucleotide end-products.</text>
        <dbReference type="EC" id="3.1.21.2"/>
    </reaction>
</comment>
<feature type="domain" description="Xylose isomerase-like TIM barrel" evidence="10">
    <location>
        <begin position="20"/>
        <end position="269"/>
    </location>
</feature>
<feature type="binding site" evidence="9">
    <location>
        <position position="214"/>
    </location>
    <ligand>
        <name>Zn(2+)</name>
        <dbReference type="ChEBI" id="CHEBI:29105"/>
        <label>2</label>
    </ligand>
</feature>
<dbReference type="HAMAP" id="MF_00152">
    <property type="entry name" value="Nfo"/>
    <property type="match status" value="1"/>
</dbReference>
<evidence type="ECO:0000256" key="3">
    <source>
        <dbReference type="ARBA" id="ARBA00022723"/>
    </source>
</evidence>
<dbReference type="InterPro" id="IPR001719">
    <property type="entry name" value="AP_endonuc_2"/>
</dbReference>
<dbReference type="NCBIfam" id="TIGR00587">
    <property type="entry name" value="nfo"/>
    <property type="match status" value="1"/>
</dbReference>
<feature type="binding site" evidence="9">
    <location>
        <position position="180"/>
    </location>
    <ligand>
        <name>Zn(2+)</name>
        <dbReference type="ChEBI" id="CHEBI:29105"/>
        <label>3</label>
    </ligand>
</feature>
<dbReference type="SUPFAM" id="SSF51658">
    <property type="entry name" value="Xylose isomerase-like"/>
    <property type="match status" value="1"/>
</dbReference>
<dbReference type="SMART" id="SM00518">
    <property type="entry name" value="AP2Ec"/>
    <property type="match status" value="1"/>
</dbReference>
<evidence type="ECO:0000256" key="2">
    <source>
        <dbReference type="ARBA" id="ARBA00022722"/>
    </source>
</evidence>
<keyword evidence="2 9" id="KW-0540">Nuclease</keyword>
<dbReference type="RefSeq" id="WP_041973776.1">
    <property type="nucleotide sequence ID" value="NZ_CBXV010000002.1"/>
</dbReference>
<dbReference type="Proteomes" id="UP000031518">
    <property type="component" value="Unassembled WGS sequence"/>
</dbReference>
<dbReference type="GO" id="GO:0008833">
    <property type="term" value="F:deoxyribonuclease IV (phage-T4-induced) activity"/>
    <property type="evidence" value="ECO:0007669"/>
    <property type="project" value="UniProtKB-UniRule"/>
</dbReference>
<dbReference type="FunFam" id="3.20.20.150:FF:000001">
    <property type="entry name" value="Probable endonuclease 4"/>
    <property type="match status" value="1"/>
</dbReference>
<name>A0A0B6WTI5_9BACT</name>
<dbReference type="GO" id="GO:0003677">
    <property type="term" value="F:DNA binding"/>
    <property type="evidence" value="ECO:0007669"/>
    <property type="project" value="InterPro"/>
</dbReference>
<dbReference type="PROSITE" id="PS00729">
    <property type="entry name" value="AP_NUCLEASE_F2_1"/>
    <property type="match status" value="1"/>
</dbReference>
<comment type="cofactor">
    <cofactor evidence="9">
        <name>Zn(2+)</name>
        <dbReference type="ChEBI" id="CHEBI:29105"/>
    </cofactor>
    <text evidence="9">Binds 3 Zn(2+) ions.</text>
</comment>
<dbReference type="GO" id="GO:0003906">
    <property type="term" value="F:DNA-(apurinic or apyrimidinic site) endonuclease activity"/>
    <property type="evidence" value="ECO:0007669"/>
    <property type="project" value="TreeGrafter"/>
</dbReference>
<keyword evidence="7 9" id="KW-0862">Zinc</keyword>
<keyword evidence="12" id="KW-1185">Reference proteome</keyword>
<dbReference type="EC" id="3.1.21.2" evidence="9"/>
<dbReference type="GO" id="GO:0008270">
    <property type="term" value="F:zinc ion binding"/>
    <property type="evidence" value="ECO:0007669"/>
    <property type="project" value="UniProtKB-UniRule"/>
</dbReference>
<keyword evidence="5 9" id="KW-0227">DNA damage</keyword>
<feature type="binding site" evidence="9">
    <location>
        <position position="259"/>
    </location>
    <ligand>
        <name>Zn(2+)</name>
        <dbReference type="ChEBI" id="CHEBI:29105"/>
        <label>2</label>
    </ligand>
</feature>
<dbReference type="GO" id="GO:0008081">
    <property type="term" value="F:phosphoric diester hydrolase activity"/>
    <property type="evidence" value="ECO:0007669"/>
    <property type="project" value="TreeGrafter"/>
</dbReference>
<feature type="binding site" evidence="9">
    <location>
        <position position="107"/>
    </location>
    <ligand>
        <name>Zn(2+)</name>
        <dbReference type="ChEBI" id="CHEBI:29105"/>
        <label>1</label>
    </ligand>
</feature>
<organism evidence="11 12">
    <name type="scientific">Pyrinomonas methylaliphatogenes</name>
    <dbReference type="NCBI Taxonomy" id="454194"/>
    <lineage>
        <taxon>Bacteria</taxon>
        <taxon>Pseudomonadati</taxon>
        <taxon>Acidobacteriota</taxon>
        <taxon>Blastocatellia</taxon>
        <taxon>Blastocatellales</taxon>
        <taxon>Pyrinomonadaceae</taxon>
        <taxon>Pyrinomonas</taxon>
    </lineage>
</organism>
<feature type="binding site" evidence="9">
    <location>
        <position position="144"/>
    </location>
    <ligand>
        <name>Zn(2+)</name>
        <dbReference type="ChEBI" id="CHEBI:29105"/>
        <label>2</label>
    </ligand>
</feature>
<evidence type="ECO:0000256" key="5">
    <source>
        <dbReference type="ARBA" id="ARBA00022763"/>
    </source>
</evidence>
<accession>A0A0B6WTI5</accession>
<reference evidence="11 12" key="1">
    <citation type="submission" date="2013-12" db="EMBL/GenBank/DDBJ databases">
        <authorList>
            <person name="Stott M."/>
        </authorList>
    </citation>
    <scope>NUCLEOTIDE SEQUENCE [LARGE SCALE GENOMIC DNA]</scope>
    <source>
        <strain evidence="11 12">K22</strain>
    </source>
</reference>
<evidence type="ECO:0000313" key="11">
    <source>
        <dbReference type="EMBL" id="CDM64351.1"/>
    </source>
</evidence>
<feature type="binding site" evidence="9">
    <location>
        <position position="144"/>
    </location>
    <ligand>
        <name>Zn(2+)</name>
        <dbReference type="ChEBI" id="CHEBI:29105"/>
        <label>1</label>
    </ligand>
</feature>
<evidence type="ECO:0000313" key="12">
    <source>
        <dbReference type="Proteomes" id="UP000031518"/>
    </source>
</evidence>
<dbReference type="PANTHER" id="PTHR21445:SF0">
    <property type="entry name" value="APURINIC-APYRIMIDINIC ENDONUCLEASE"/>
    <property type="match status" value="1"/>
</dbReference>
<keyword evidence="8 9" id="KW-0234">DNA repair</keyword>
<gene>
    <name evidence="9" type="primary">nfo</name>
    <name evidence="11" type="ORF">PYK22_00344</name>
</gene>
<keyword evidence="3 9" id="KW-0479">Metal-binding</keyword>
<comment type="similarity">
    <text evidence="1 9">Belongs to the AP endonuclease 2 family.</text>
</comment>
<keyword evidence="6 9" id="KW-0378">Hydrolase</keyword>